<evidence type="ECO:0000259" key="6">
    <source>
        <dbReference type="Pfam" id="PF07637"/>
    </source>
</evidence>
<dbReference type="InterPro" id="IPR013036">
    <property type="entry name" value="DUF1587"/>
</dbReference>
<feature type="signal peptide" evidence="1">
    <location>
        <begin position="1"/>
        <end position="29"/>
    </location>
</feature>
<feature type="chain" id="PRO_5045680390" evidence="1">
    <location>
        <begin position="30"/>
        <end position="551"/>
    </location>
</feature>
<dbReference type="Pfam" id="PF07627">
    <property type="entry name" value="PSCyt3"/>
    <property type="match status" value="1"/>
</dbReference>
<evidence type="ECO:0000313" key="8">
    <source>
        <dbReference type="Proteomes" id="UP001203512"/>
    </source>
</evidence>
<dbReference type="Pfam" id="PF07631">
    <property type="entry name" value="PSD4"/>
    <property type="match status" value="1"/>
</dbReference>
<proteinExistence type="predicted"/>
<dbReference type="Proteomes" id="UP001203512">
    <property type="component" value="Unassembled WGS sequence"/>
</dbReference>
<evidence type="ECO:0000313" key="7">
    <source>
        <dbReference type="EMBL" id="MCK0532688.1"/>
    </source>
</evidence>
<dbReference type="Pfam" id="PF07637">
    <property type="entry name" value="PSD5"/>
    <property type="match status" value="1"/>
</dbReference>
<keyword evidence="8" id="KW-1185">Reference proteome</keyword>
<feature type="domain" description="DUF1595" evidence="6">
    <location>
        <begin position="129"/>
        <end position="189"/>
    </location>
</feature>
<dbReference type="InterPro" id="IPR011478">
    <property type="entry name" value="DUF1585"/>
</dbReference>
<keyword evidence="1" id="KW-0732">Signal</keyword>
<evidence type="ECO:0000259" key="5">
    <source>
        <dbReference type="Pfam" id="PF07631"/>
    </source>
</evidence>
<dbReference type="Pfam" id="PF07626">
    <property type="entry name" value="PSD3"/>
    <property type="match status" value="1"/>
</dbReference>
<dbReference type="RefSeq" id="WP_247233486.1">
    <property type="nucleotide sequence ID" value="NZ_JALKHS010000011.1"/>
</dbReference>
<feature type="domain" description="DUF1585" evidence="2">
    <location>
        <begin position="459"/>
        <end position="529"/>
    </location>
</feature>
<sequence length="551" mass="60665">MKIRALPSLALAGACLTLGLSIAFSGARADESHADTPPSQIRRLTESQYRNVVADVFGPDIKIVGRFEPDLRIDGLQAVGTSAVSVTAAGLEQYENLARSISAQVTDEQHRAKLVRCVPTPADQNGAACARQFFQRVGLQLYRRPLSDAEVTALTKATTDATTTLGDFHAGLAATLSGMLTSPEFLFRIDRPAPSRRNIDAWSKASRLSFLFWNSMPDQTLLDEARSGALDTQAGLTKAVDRLIASPRFEQGVRAFFTDYLRLDGMDELAKDSLIYPAFSQAISTSLREQTLRTISWFLVERKGDYRDLFTTRSIAMNRSLGPIYDIPVSKADWFMYEFPQSDPRSGLLTHASMLAQHSHPGRTSPTLRGVALREIFLCEKIPAPPANVNFAVVQNVDNPTLKTTRARLQAHLDDEECASCHRRTDPIGLGLEQFDGAGQFRKVEHDEVIDVSGDFEKQAFNGAAALGQLFRNNPRVSSCLVQSAWRYANGRNPSGKDGAEIAKLDQSFAAGGHRFPSLMRAIALDPAFYTMPRLGPERRLATVRRMKETG</sequence>
<organism evidence="7 8">
    <name type="scientific">Sphingobium agri</name>
    <dbReference type="NCBI Taxonomy" id="2933566"/>
    <lineage>
        <taxon>Bacteria</taxon>
        <taxon>Pseudomonadati</taxon>
        <taxon>Pseudomonadota</taxon>
        <taxon>Alphaproteobacteria</taxon>
        <taxon>Sphingomonadales</taxon>
        <taxon>Sphingomonadaceae</taxon>
        <taxon>Sphingobium</taxon>
    </lineage>
</organism>
<evidence type="ECO:0000259" key="4">
    <source>
        <dbReference type="Pfam" id="PF07627"/>
    </source>
</evidence>
<gene>
    <name evidence="7" type="ORF">MU848_13955</name>
</gene>
<dbReference type="InterPro" id="IPR013043">
    <property type="entry name" value="DUF1595"/>
</dbReference>
<name>A0ABT0E001_9SPHN</name>
<feature type="domain" description="DUF1588" evidence="4">
    <location>
        <begin position="345"/>
        <end position="444"/>
    </location>
</feature>
<reference evidence="7 8" key="1">
    <citation type="submission" date="2022-04" db="EMBL/GenBank/DDBJ databases">
        <authorList>
            <person name="Huq M.A."/>
        </authorList>
    </citation>
    <scope>NUCLEOTIDE SEQUENCE [LARGE SCALE GENOMIC DNA]</scope>
    <source>
        <strain evidence="7 8">MAH-33</strain>
    </source>
</reference>
<dbReference type="InterPro" id="IPR013042">
    <property type="entry name" value="DUF1592"/>
</dbReference>
<dbReference type="PROSITE" id="PS51257">
    <property type="entry name" value="PROKAR_LIPOPROTEIN"/>
    <property type="match status" value="1"/>
</dbReference>
<dbReference type="EMBL" id="JALKHS010000011">
    <property type="protein sequence ID" value="MCK0532688.1"/>
    <property type="molecule type" value="Genomic_DNA"/>
</dbReference>
<dbReference type="Pfam" id="PF07624">
    <property type="entry name" value="PSD2"/>
    <property type="match status" value="1"/>
</dbReference>
<dbReference type="InterPro" id="IPR013039">
    <property type="entry name" value="DUF1588"/>
</dbReference>
<protein>
    <submittedName>
        <fullName evidence="7">DUF1592 domain-containing protein</fullName>
    </submittedName>
</protein>
<accession>A0ABT0E001</accession>
<evidence type="ECO:0000259" key="2">
    <source>
        <dbReference type="Pfam" id="PF07624"/>
    </source>
</evidence>
<feature type="domain" description="DUF1592" evidence="5">
    <location>
        <begin position="200"/>
        <end position="327"/>
    </location>
</feature>
<feature type="domain" description="DUF1587" evidence="3">
    <location>
        <begin position="42"/>
        <end position="105"/>
    </location>
</feature>
<comment type="caution">
    <text evidence="7">The sequence shown here is derived from an EMBL/GenBank/DDBJ whole genome shotgun (WGS) entry which is preliminary data.</text>
</comment>
<evidence type="ECO:0000259" key="3">
    <source>
        <dbReference type="Pfam" id="PF07626"/>
    </source>
</evidence>
<evidence type="ECO:0000256" key="1">
    <source>
        <dbReference type="SAM" id="SignalP"/>
    </source>
</evidence>